<dbReference type="Proteomes" id="UP000647587">
    <property type="component" value="Unassembled WGS sequence"/>
</dbReference>
<sequence length="118" mass="13194">MIQLASQLFGDLDVTVEVRNQARVHLWSERRFGLLCLELTSTRSGIDRFLILATCVGITPVGSGGFEVYAPHGFSDLTGGLLRPNPVHRDQTLFLAKARSYQARWPWLQVVDVAPDQE</sequence>
<protein>
    <submittedName>
        <fullName evidence="1">Uncharacterized protein</fullName>
    </submittedName>
</protein>
<reference evidence="2" key="1">
    <citation type="journal article" date="2019" name="Int. J. Syst. Evol. Microbiol.">
        <title>The Global Catalogue of Microorganisms (GCM) 10K type strain sequencing project: providing services to taxonomists for standard genome sequencing and annotation.</title>
        <authorList>
            <consortium name="The Broad Institute Genomics Platform"/>
            <consortium name="The Broad Institute Genome Sequencing Center for Infectious Disease"/>
            <person name="Wu L."/>
            <person name="Ma J."/>
        </authorList>
    </citation>
    <scope>NUCLEOTIDE SEQUENCE [LARGE SCALE GENOMIC DNA]</scope>
    <source>
        <strain evidence="2">JCM 30331</strain>
    </source>
</reference>
<gene>
    <name evidence="1" type="ORF">GCM10008955_37090</name>
</gene>
<organism evidence="1 2">
    <name type="scientific">Deinococcus malanensis</name>
    <dbReference type="NCBI Taxonomy" id="1706855"/>
    <lineage>
        <taxon>Bacteria</taxon>
        <taxon>Thermotogati</taxon>
        <taxon>Deinococcota</taxon>
        <taxon>Deinococci</taxon>
        <taxon>Deinococcales</taxon>
        <taxon>Deinococcaceae</taxon>
        <taxon>Deinococcus</taxon>
    </lineage>
</organism>
<comment type="caution">
    <text evidence="1">The sequence shown here is derived from an EMBL/GenBank/DDBJ whole genome shotgun (WGS) entry which is preliminary data.</text>
</comment>
<name>A0ABQ2F4R3_9DEIO</name>
<evidence type="ECO:0000313" key="1">
    <source>
        <dbReference type="EMBL" id="GGK39850.1"/>
    </source>
</evidence>
<dbReference type="EMBL" id="BMPP01000021">
    <property type="protein sequence ID" value="GGK39850.1"/>
    <property type="molecule type" value="Genomic_DNA"/>
</dbReference>
<dbReference type="PANTHER" id="PTHR39166:SF1">
    <property type="entry name" value="BLL1166 PROTEIN"/>
    <property type="match status" value="1"/>
</dbReference>
<dbReference type="Pfam" id="PF06042">
    <property type="entry name" value="NTP_transf_6"/>
    <property type="match status" value="1"/>
</dbReference>
<proteinExistence type="predicted"/>
<dbReference type="PANTHER" id="PTHR39166">
    <property type="entry name" value="BLL1166 PROTEIN"/>
    <property type="match status" value="1"/>
</dbReference>
<dbReference type="InterPro" id="IPR009267">
    <property type="entry name" value="NTP_transf_6"/>
</dbReference>
<evidence type="ECO:0000313" key="2">
    <source>
        <dbReference type="Proteomes" id="UP000647587"/>
    </source>
</evidence>
<accession>A0ABQ2F4R3</accession>
<keyword evidence="2" id="KW-1185">Reference proteome</keyword>